<dbReference type="RefSeq" id="WP_052629937.1">
    <property type="nucleotide sequence ID" value="NZ_CP011144.1"/>
</dbReference>
<dbReference type="OrthoDB" id="8028712at2"/>
<evidence type="ECO:0008006" key="4">
    <source>
        <dbReference type="Google" id="ProtNLM"/>
    </source>
</evidence>
<organism evidence="2 3">
    <name type="scientific">Pseudoxanthomonas suwonensis</name>
    <dbReference type="NCBI Taxonomy" id="314722"/>
    <lineage>
        <taxon>Bacteria</taxon>
        <taxon>Pseudomonadati</taxon>
        <taxon>Pseudomonadota</taxon>
        <taxon>Gammaproteobacteria</taxon>
        <taxon>Lysobacterales</taxon>
        <taxon>Lysobacteraceae</taxon>
        <taxon>Pseudoxanthomonas</taxon>
    </lineage>
</organism>
<dbReference type="PATRIC" id="fig|314722.6.peg.423"/>
<dbReference type="EMBL" id="CP011144">
    <property type="protein sequence ID" value="AKC85720.1"/>
    <property type="molecule type" value="Genomic_DNA"/>
</dbReference>
<dbReference type="AlphaFoldDB" id="A0A0E3UM47"/>
<accession>A0A0E3UM47</accession>
<dbReference type="InterPro" id="IPR011009">
    <property type="entry name" value="Kinase-like_dom_sf"/>
</dbReference>
<protein>
    <recommendedName>
        <fullName evidence="4">Serine/threonine protein phosphatase</fullName>
    </recommendedName>
</protein>
<dbReference type="KEGG" id="psuw:WQ53_01995"/>
<keyword evidence="3" id="KW-1185">Reference proteome</keyword>
<dbReference type="SUPFAM" id="SSF56112">
    <property type="entry name" value="Protein kinase-like (PK-like)"/>
    <property type="match status" value="1"/>
</dbReference>
<name>A0A0E3UM47_9GAMM</name>
<proteinExistence type="predicted"/>
<evidence type="ECO:0000313" key="2">
    <source>
        <dbReference type="EMBL" id="AKC85720.1"/>
    </source>
</evidence>
<evidence type="ECO:0000256" key="1">
    <source>
        <dbReference type="SAM" id="Phobius"/>
    </source>
</evidence>
<keyword evidence="1" id="KW-1133">Transmembrane helix</keyword>
<keyword evidence="1" id="KW-0812">Transmembrane</keyword>
<keyword evidence="1" id="KW-0472">Membrane</keyword>
<dbReference type="Proteomes" id="UP000033067">
    <property type="component" value="Chromosome"/>
</dbReference>
<evidence type="ECO:0000313" key="3">
    <source>
        <dbReference type="Proteomes" id="UP000033067"/>
    </source>
</evidence>
<feature type="transmembrane region" description="Helical" evidence="1">
    <location>
        <begin position="225"/>
        <end position="248"/>
    </location>
</feature>
<gene>
    <name evidence="2" type="ORF">WQ53_01995</name>
</gene>
<reference evidence="2 3" key="1">
    <citation type="journal article" date="2015" name="Genome Announc.">
        <title>Complete Genome Sequence of Pseudoxanthomonas suwonensis Strain J1, a Cellulose-Degrading Bacterium Isolated from Leaf- and Wood-Enriched Soil.</title>
        <authorList>
            <person name="Hou L."/>
            <person name="Jiang J."/>
            <person name="Xu Z."/>
            <person name="Zhou Y."/>
            <person name="Leung F.C."/>
        </authorList>
    </citation>
    <scope>NUCLEOTIDE SEQUENCE [LARGE SCALE GENOMIC DNA]</scope>
    <source>
        <strain evidence="2 3">J1</strain>
    </source>
</reference>
<sequence length="264" mass="29031">MSVQPMDLAGRTAWIKRYALGRRRLSLGPLDLVTRKLGLAPLRPPPHHGGSRAKETERRRIAELRALGVRVPEVLGENDDTLLLGDIGDSLASRLRAAAGDARALDALTRTATAAIADAHRRGAYFGQPVPRNITVDAHGAVGFIDFEEDPLEVMTLAQAQARDWLLFAFGMARHYDARPEALADMLGEVMRIEPRPVGRHARRVGRRLHGLARIVRRLGRSARAFAHAVFVIRGATTWMVLALILLLDWSGDGELDLLLGIFS</sequence>